<protein>
    <submittedName>
        <fullName evidence="2">Serine-rich adhesin for platelets</fullName>
    </submittedName>
</protein>
<feature type="region of interest" description="Disordered" evidence="1">
    <location>
        <begin position="344"/>
        <end position="383"/>
    </location>
</feature>
<evidence type="ECO:0000256" key="1">
    <source>
        <dbReference type="SAM" id="MobiDB-lite"/>
    </source>
</evidence>
<dbReference type="KEGG" id="qsa:O6P43_023419"/>
<evidence type="ECO:0000313" key="3">
    <source>
        <dbReference type="Proteomes" id="UP001163823"/>
    </source>
</evidence>
<gene>
    <name evidence="2" type="ORF">O6P43_023419</name>
</gene>
<feature type="region of interest" description="Disordered" evidence="1">
    <location>
        <begin position="725"/>
        <end position="747"/>
    </location>
</feature>
<sequence length="784" mass="88102">MELEEAHDDLSALRLLYGLLHDDSLELKYAKSKDLVDRARVLLKCMLDAAAERVLETHLKFTTTQTSMSNTSQSEEPIPSLWIKPPGLSLSITQNPGIDSEFHSISQKNEHSLLKLLPPKTVSELPTSSICKNKEINRKKQCPMCQRSMKQQNSLKETNASATMPDKYTCLDQEHNNVSLLDDLGGHAKELSKVLEDKAREPVNTNEGPSQNKINGNQRVQSTVSSLEPQDKESDLSKEVADAIKRIEYHILNLQLCSGIEDSTKSSAGHHGMAKIASSLSSVLQTKDGIVTRSPQGFGKPGLNGNGLLRHQASQLTSKCESLNSTFQPHNPILVRKYSLSQAAKQNDRLPTSNRPVKRVDIKKGGDSSSTKLVAGGKDIQSKSKCQTPRQNVKAMVQRVESLTQSACRKDHLASQDSECVHGLRVPSSQDDLMLRTSMWEGLTTLDTLITSPTAQKENKRKVMRHELSRAPKPVESKASFFTRSDKRLSRQMIMRPTLLDHKSSDIKVSPGHYKDWKVREKRGTHVMTPLEMQNELLPRLHESEKSSSSSSRLSSSWTTDVSSGKSIDTEEYSSPIRSPSHQYMSHESSSYESSPEENSSCSSYYFNDESPPSRVSHARTYRSGHQQDSEKAIGRLRRLKNKLGLIFHHHHHRDHNGRHDSDHSRLDHKHSLWGHLQKIVHGKKKHMRDIEKPRKSTVTGMPQRNQVGQFHGLVQGLLRHIRHSKKSKPSKVGGLRGSGKVQRGRGKKLHWWKMLQRQGLAKLPTRKPVKVGFASKRPQLKMG</sequence>
<proteinExistence type="predicted"/>
<dbReference type="EMBL" id="JARAOO010000009">
    <property type="protein sequence ID" value="KAJ7957076.1"/>
    <property type="molecule type" value="Genomic_DNA"/>
</dbReference>
<feature type="compositionally biased region" description="Low complexity" evidence="1">
    <location>
        <begin position="547"/>
        <end position="567"/>
    </location>
</feature>
<dbReference type="Proteomes" id="UP001163823">
    <property type="component" value="Chromosome 9"/>
</dbReference>
<comment type="caution">
    <text evidence="2">The sequence shown here is derived from an EMBL/GenBank/DDBJ whole genome shotgun (WGS) entry which is preliminary data.</text>
</comment>
<feature type="compositionally biased region" description="Polar residues" evidence="1">
    <location>
        <begin position="203"/>
        <end position="228"/>
    </location>
</feature>
<feature type="region of interest" description="Disordered" evidence="1">
    <location>
        <begin position="541"/>
        <end position="632"/>
    </location>
</feature>
<evidence type="ECO:0000313" key="2">
    <source>
        <dbReference type="EMBL" id="KAJ7957077.1"/>
    </source>
</evidence>
<feature type="region of interest" description="Disordered" evidence="1">
    <location>
        <begin position="680"/>
        <end position="703"/>
    </location>
</feature>
<dbReference type="AlphaFoldDB" id="A0AAD7LFZ3"/>
<keyword evidence="3" id="KW-1185">Reference proteome</keyword>
<feature type="compositionally biased region" description="Polar residues" evidence="1">
    <location>
        <begin position="344"/>
        <end position="355"/>
    </location>
</feature>
<feature type="compositionally biased region" description="Low complexity" evidence="1">
    <location>
        <begin position="579"/>
        <end position="606"/>
    </location>
</feature>
<reference evidence="2" key="1">
    <citation type="journal article" date="2023" name="Science">
        <title>Elucidation of the pathway for biosynthesis of saponin adjuvants from the soapbark tree.</title>
        <authorList>
            <person name="Reed J."/>
            <person name="Orme A."/>
            <person name="El-Demerdash A."/>
            <person name="Owen C."/>
            <person name="Martin L.B.B."/>
            <person name="Misra R.C."/>
            <person name="Kikuchi S."/>
            <person name="Rejzek M."/>
            <person name="Martin A.C."/>
            <person name="Harkess A."/>
            <person name="Leebens-Mack J."/>
            <person name="Louveau T."/>
            <person name="Stephenson M.J."/>
            <person name="Osbourn A."/>
        </authorList>
    </citation>
    <scope>NUCLEOTIDE SEQUENCE</scope>
    <source>
        <strain evidence="2">S10</strain>
    </source>
</reference>
<name>A0AAD7LFZ3_QUISA</name>
<organism evidence="2 3">
    <name type="scientific">Quillaja saponaria</name>
    <name type="common">Soap bark tree</name>
    <dbReference type="NCBI Taxonomy" id="32244"/>
    <lineage>
        <taxon>Eukaryota</taxon>
        <taxon>Viridiplantae</taxon>
        <taxon>Streptophyta</taxon>
        <taxon>Embryophyta</taxon>
        <taxon>Tracheophyta</taxon>
        <taxon>Spermatophyta</taxon>
        <taxon>Magnoliopsida</taxon>
        <taxon>eudicotyledons</taxon>
        <taxon>Gunneridae</taxon>
        <taxon>Pentapetalae</taxon>
        <taxon>rosids</taxon>
        <taxon>fabids</taxon>
        <taxon>Fabales</taxon>
        <taxon>Quillajaceae</taxon>
        <taxon>Quillaja</taxon>
    </lineage>
</organism>
<accession>A0AAD7LFZ3</accession>
<dbReference type="EMBL" id="JARAOO010000009">
    <property type="protein sequence ID" value="KAJ7957077.1"/>
    <property type="molecule type" value="Genomic_DNA"/>
</dbReference>
<feature type="region of interest" description="Disordered" evidence="1">
    <location>
        <begin position="196"/>
        <end position="235"/>
    </location>
</feature>